<evidence type="ECO:0000256" key="1">
    <source>
        <dbReference type="ARBA" id="ARBA00004136"/>
    </source>
</evidence>
<evidence type="ECO:0000259" key="20">
    <source>
        <dbReference type="Pfam" id="PF02480"/>
    </source>
</evidence>
<organism evidence="22">
    <name type="scientific">Human herpesvirus 1</name>
    <name type="common">HHV-1</name>
    <name type="synonym">Human herpes simplex virus 1</name>
    <dbReference type="NCBI Taxonomy" id="10298"/>
    <lineage>
        <taxon>Viruses</taxon>
        <taxon>Duplodnaviria</taxon>
        <taxon>Heunggongvirae</taxon>
        <taxon>Peploviricota</taxon>
        <taxon>Herviviricetes</taxon>
        <taxon>Herpesvirales</taxon>
        <taxon>Orthoherpesviridae</taxon>
        <taxon>Alphaherpesvirinae</taxon>
        <taxon>Simplexvirus</taxon>
        <taxon>Simplexvirus humanalpha1</taxon>
    </lineage>
</organism>
<keyword evidence="8 19" id="KW-0812">Transmembrane</keyword>
<evidence type="ECO:0000256" key="11">
    <source>
        <dbReference type="ARBA" id="ARBA00022870"/>
    </source>
</evidence>
<feature type="region of interest" description="Disordered" evidence="18">
    <location>
        <begin position="162"/>
        <end position="216"/>
    </location>
</feature>
<dbReference type="InterPro" id="IPR036179">
    <property type="entry name" value="Ig-like_dom_sf"/>
</dbReference>
<feature type="domain" description="Envelope glycoprotein E N-terminal" evidence="21">
    <location>
        <begin position="41"/>
        <end position="163"/>
    </location>
</feature>
<evidence type="ECO:0000256" key="3">
    <source>
        <dbReference type="ARBA" id="ARBA00004402"/>
    </source>
</evidence>
<keyword evidence="15 19" id="KW-0472">Membrane</keyword>
<dbReference type="InterPro" id="IPR013783">
    <property type="entry name" value="Ig-like_fold"/>
</dbReference>
<evidence type="ECO:0000256" key="14">
    <source>
        <dbReference type="ARBA" id="ARBA00023081"/>
    </source>
</evidence>
<proteinExistence type="inferred from homology"/>
<evidence type="ECO:0000256" key="8">
    <source>
        <dbReference type="ARBA" id="ARBA00022692"/>
    </source>
</evidence>
<evidence type="ECO:0000256" key="12">
    <source>
        <dbReference type="ARBA" id="ARBA00022879"/>
    </source>
</evidence>
<evidence type="ECO:0000256" key="9">
    <source>
        <dbReference type="ARBA" id="ARBA00022812"/>
    </source>
</evidence>
<evidence type="ECO:0000256" key="13">
    <source>
        <dbReference type="ARBA" id="ARBA00022989"/>
    </source>
</evidence>
<feature type="compositionally biased region" description="Pro residues" evidence="18">
    <location>
        <begin position="164"/>
        <end position="173"/>
    </location>
</feature>
<keyword evidence="16" id="KW-0325">Glycoprotein</keyword>
<organismHost>
    <name type="scientific">Homo sapiens</name>
    <name type="common">Human</name>
    <dbReference type="NCBI Taxonomy" id="9606"/>
</organismHost>
<dbReference type="Pfam" id="PF20418">
    <property type="entry name" value="Herpes_gE_N"/>
    <property type="match status" value="1"/>
</dbReference>
<feature type="region of interest" description="Disordered" evidence="18">
    <location>
        <begin position="396"/>
        <end position="415"/>
    </location>
</feature>
<reference evidence="23" key="2">
    <citation type="journal article" date="2017" name="PLoS ONE">
        <title>The herpevac trial for women: Sequence analysis of glycoproteins from viruses obtained from infected subjects.</title>
        <authorList>
            <person name="Minaya M.A."/>
            <person name="Korom M."/>
            <person name="Wang H."/>
            <person name="Belshe R.B."/>
            <person name="Morrison L.A."/>
        </authorList>
    </citation>
    <scope>NUCLEOTIDE SEQUENCE</scope>
    <source>
        <strain evidence="23">Sample2</strain>
    </source>
</reference>
<dbReference type="GO" id="GO:0055036">
    <property type="term" value="C:virion membrane"/>
    <property type="evidence" value="ECO:0007669"/>
    <property type="project" value="UniProtKB-SubCell"/>
</dbReference>
<evidence type="ECO:0000256" key="2">
    <source>
        <dbReference type="ARBA" id="ARBA00004315"/>
    </source>
</evidence>
<evidence type="ECO:0000259" key="21">
    <source>
        <dbReference type="Pfam" id="PF20418"/>
    </source>
</evidence>
<dbReference type="InterPro" id="IPR003404">
    <property type="entry name" value="Herpes_glycopE_Fc"/>
</dbReference>
<evidence type="ECO:0000313" key="23">
    <source>
        <dbReference type="EMBL" id="ARO38073.1"/>
    </source>
</evidence>
<dbReference type="EMBL" id="KY274378">
    <property type="protein sequence ID" value="ARO38073.1"/>
    <property type="molecule type" value="Genomic_DNA"/>
</dbReference>
<reference evidence="22" key="1">
    <citation type="submission" date="2014-07" db="EMBL/GenBank/DDBJ databases">
        <title>Genome sequence of the anterograde-spread defective HSV-1 strain McIntyre.</title>
        <authorList>
            <person name="Szpara M.L."/>
            <person name="Tafuri Y."/>
            <person name="Parsons L."/>
            <person name="Engel E.A."/>
            <person name="Enquist L.W."/>
        </authorList>
    </citation>
    <scope>NUCLEOTIDE SEQUENCE</scope>
    <source>
        <strain evidence="22">MacIntyre</strain>
    </source>
</reference>
<dbReference type="EMBL" id="KM222720">
    <property type="protein sequence ID" value="AIR95859.1"/>
    <property type="molecule type" value="Genomic_DNA"/>
</dbReference>
<dbReference type="Pfam" id="PF02480">
    <property type="entry name" value="Herpes_gE"/>
    <property type="match status" value="1"/>
</dbReference>
<feature type="compositionally biased region" description="Pro residues" evidence="18">
    <location>
        <begin position="201"/>
        <end position="211"/>
    </location>
</feature>
<evidence type="ECO:0000256" key="19">
    <source>
        <dbReference type="SAM" id="Phobius"/>
    </source>
</evidence>
<gene>
    <name evidence="22" type="primary">US8</name>
</gene>
<keyword evidence="13 19" id="KW-1133">Transmembrane helix</keyword>
<feature type="compositionally biased region" description="Low complexity" evidence="18">
    <location>
        <begin position="405"/>
        <end position="415"/>
    </location>
</feature>
<evidence type="ECO:0000256" key="6">
    <source>
        <dbReference type="ARBA" id="ARBA00013988"/>
    </source>
</evidence>
<feature type="domain" description="Envelope glycoprotein E Fc-binding" evidence="20">
    <location>
        <begin position="222"/>
        <end position="394"/>
    </location>
</feature>
<evidence type="ECO:0000313" key="22">
    <source>
        <dbReference type="EMBL" id="AIR95859.1"/>
    </source>
</evidence>
<comment type="similarity">
    <text evidence="5">Belongs to the alphaherpesvirinae glycoprotein E family.</text>
</comment>
<evidence type="ECO:0000256" key="15">
    <source>
        <dbReference type="ARBA" id="ARBA00023136"/>
    </source>
</evidence>
<evidence type="ECO:0000256" key="5">
    <source>
        <dbReference type="ARBA" id="ARBA00008101"/>
    </source>
</evidence>
<evidence type="ECO:0000256" key="18">
    <source>
        <dbReference type="SAM" id="MobiDB-lite"/>
    </source>
</evidence>
<keyword evidence="9" id="KW-1040">Host Golgi apparatus</keyword>
<sequence length="552" mass="59368">MDRGAVVGFLLGVCVVSCLAGTPKTSWRRVSVGEDVSLLPAPGPTGRGPTQKLLWAVEPLDGCGPLHPSWVSLMPPKQVPETVVDAACMRAPVPLAMAYAPPAPSATGGLRTDFVWQERAAVVNRSLVIYGVRETDSGLYTLSVGDIKDPARQVASVVLVVQPAPVPTPPPTPADYDEDDNDEGEGEDESLAGTPASGTPRLPPPPAPPRSWPSAPEVSHVRGVTVRMETPEAILFSPGEAFSTNVSIHAIAHDDQTYTMDVVWLRFDVPTSCAEMRIYESCLYHPQLPECLSPADAPCAASTWTSRLAVRSYAGCSRTNPPPRCSAEAHMEPFPGLAWQAASVNLEFRDASPQHSGLYLCVVYVNDHIHTWGHITISTAAQYRNAVVEQPLPQRGADLAEPTHPHVGAPPHAPPTHGALRLGAVMGAALLLSALGLSVWACMTCWRRRAWRAVKSRASGKGPTYIRVADSELYADWSSDSEGERDQVPWLAPPERPDSPSTNGSGFEILSPTAPSVYPRSDGHQSRRQLTTFGSGRPDRRYSQASDSSVFW</sequence>
<feature type="compositionally biased region" description="Polar residues" evidence="18">
    <location>
        <begin position="543"/>
        <end position="552"/>
    </location>
</feature>
<evidence type="ECO:0000256" key="4">
    <source>
        <dbReference type="ARBA" id="ARBA00004563"/>
    </source>
</evidence>
<evidence type="ECO:0000256" key="17">
    <source>
        <dbReference type="ARBA" id="ARBA00025134"/>
    </source>
</evidence>
<protein>
    <recommendedName>
        <fullName evidence="6">Envelope glycoprotein E</fullName>
    </recommendedName>
</protein>
<dbReference type="SUPFAM" id="SSF48726">
    <property type="entry name" value="Immunoglobulin"/>
    <property type="match status" value="1"/>
</dbReference>
<feature type="compositionally biased region" description="Acidic residues" evidence="18">
    <location>
        <begin position="175"/>
        <end position="190"/>
    </location>
</feature>
<dbReference type="Gene3D" id="2.60.40.10">
    <property type="entry name" value="Immunoglobulins"/>
    <property type="match status" value="1"/>
</dbReference>
<evidence type="ECO:0000256" key="16">
    <source>
        <dbReference type="ARBA" id="ARBA00023180"/>
    </source>
</evidence>
<keyword evidence="12" id="KW-0261">Viral envelope protein</keyword>
<keyword evidence="7" id="KW-1032">Host cell membrane</keyword>
<keyword evidence="11" id="KW-1043">Host membrane</keyword>
<dbReference type="InterPro" id="IPR046463">
    <property type="entry name" value="Herpes_gE_N"/>
</dbReference>
<name>A0A089X2K3_HHV1</name>
<feature type="transmembrane region" description="Helical" evidence="19">
    <location>
        <begin position="422"/>
        <end position="446"/>
    </location>
</feature>
<comment type="function">
    <text evidence="17">In epithelial cells, the heterodimer gE/gI is required for the cell-to-cell spread of the virus, by sorting nascent virions to cell junctions. Once the virus reaches the cell junctions, virus particles can spread to adjacent cells extremely rapidly through interactions with cellular receptors that accumulate at these junctions. Implicated in basolateral spread in polarized cells. In neuronal cells, gE/gI is essential for the anterograde spread of the infection throughout the host nervous system. Together with US9, the heterodimer gE/gI is involved in the sorting and transport of viral structural components toward axon tips.</text>
</comment>
<accession>A0A089X2K3</accession>
<keyword evidence="10" id="KW-0946">Virion</keyword>
<dbReference type="GO" id="GO:0019031">
    <property type="term" value="C:viral envelope"/>
    <property type="evidence" value="ECO:0007669"/>
    <property type="project" value="UniProtKB-KW"/>
</dbReference>
<dbReference type="GO" id="GO:0044177">
    <property type="term" value="C:host cell Golgi apparatus"/>
    <property type="evidence" value="ECO:0007669"/>
    <property type="project" value="UniProtKB-SubCell"/>
</dbReference>
<dbReference type="GO" id="GO:0044156">
    <property type="term" value="C:host cell junction"/>
    <property type="evidence" value="ECO:0007669"/>
    <property type="project" value="UniProtKB-SubCell"/>
</dbReference>
<keyword evidence="14" id="KW-1031">Host cell junction</keyword>
<comment type="subcellular location">
    <subcellularLocation>
        <location evidence="1">Host Golgi apparatus</location>
    </subcellularLocation>
    <subcellularLocation>
        <location evidence="2">Host cell junction</location>
    </subcellularLocation>
    <subcellularLocation>
        <location evidence="3">Host cell membrane</location>
        <topology evidence="3">Single-pass type I membrane protein</topology>
    </subcellularLocation>
    <subcellularLocation>
        <location evidence="4">Virion membrane</location>
        <topology evidence="4">Single-pass type I membrane protein</topology>
    </subcellularLocation>
</comment>
<evidence type="ECO:0000256" key="7">
    <source>
        <dbReference type="ARBA" id="ARBA00022511"/>
    </source>
</evidence>
<evidence type="ECO:0000256" key="10">
    <source>
        <dbReference type="ARBA" id="ARBA00022844"/>
    </source>
</evidence>
<feature type="region of interest" description="Disordered" evidence="18">
    <location>
        <begin position="478"/>
        <end position="552"/>
    </location>
</feature>